<dbReference type="GO" id="GO:0006302">
    <property type="term" value="P:double-strand break repair"/>
    <property type="evidence" value="ECO:0007669"/>
    <property type="project" value="InterPro"/>
</dbReference>
<keyword evidence="7" id="KW-0862">Zinc</keyword>
<dbReference type="InterPro" id="IPR027417">
    <property type="entry name" value="P-loop_NTPase"/>
</dbReference>
<dbReference type="Pfam" id="PF13476">
    <property type="entry name" value="AAA_23"/>
    <property type="match status" value="1"/>
</dbReference>
<keyword evidence="9" id="KW-0539">Nucleus</keyword>
<comment type="subcellular location">
    <subcellularLocation>
        <location evidence="3">Chromosome</location>
        <location evidence="3">Telomere</location>
    </subcellularLocation>
    <subcellularLocation>
        <location evidence="2">Nucleus</location>
    </subcellularLocation>
</comment>
<dbReference type="PANTHER" id="PTHR18867">
    <property type="entry name" value="RAD50"/>
    <property type="match status" value="1"/>
</dbReference>
<feature type="domain" description="Rad50/SbcC-type AAA" evidence="11">
    <location>
        <begin position="6"/>
        <end position="43"/>
    </location>
</feature>
<organism evidence="12">
    <name type="scientific">Mus musculus</name>
    <name type="common">Mouse</name>
    <dbReference type="NCBI Taxonomy" id="10090"/>
    <lineage>
        <taxon>Eukaryota</taxon>
        <taxon>Metazoa</taxon>
        <taxon>Chordata</taxon>
        <taxon>Craniata</taxon>
        <taxon>Vertebrata</taxon>
        <taxon>Euteleostomi</taxon>
        <taxon>Mammalia</taxon>
        <taxon>Eutheria</taxon>
        <taxon>Euarchontoglires</taxon>
        <taxon>Glires</taxon>
        <taxon>Rodentia</taxon>
        <taxon>Myomorpha</taxon>
        <taxon>Muroidea</taxon>
        <taxon>Muridae</taxon>
        <taxon>Murinae</taxon>
        <taxon>Mus</taxon>
        <taxon>Mus</taxon>
    </lineage>
</organism>
<evidence type="ECO:0000313" key="12">
    <source>
        <dbReference type="EMBL" id="AAH02033.1"/>
    </source>
</evidence>
<dbReference type="GO" id="GO:0016887">
    <property type="term" value="F:ATP hydrolysis activity"/>
    <property type="evidence" value="ECO:0007669"/>
    <property type="project" value="InterPro"/>
</dbReference>
<sequence length="54" mass="5776">MSRIEKMSILGVRSFGIEDKDKQIISFFSPLTILVGPNGAGKTVSPEARAPEGV</sequence>
<proteinExistence type="evidence at transcript level"/>
<dbReference type="InterPro" id="IPR038729">
    <property type="entry name" value="Rad50/SbcC_AAA"/>
</dbReference>
<evidence type="ECO:0000256" key="7">
    <source>
        <dbReference type="ARBA" id="ARBA00022833"/>
    </source>
</evidence>
<dbReference type="PeptideAtlas" id="Q99M38"/>
<dbReference type="GO" id="GO:0005634">
    <property type="term" value="C:nucleus"/>
    <property type="evidence" value="ECO:0007669"/>
    <property type="project" value="UniProtKB-SubCell"/>
</dbReference>
<gene>
    <name evidence="12 13" type="primary">Rad50</name>
</gene>
<evidence type="ECO:0000256" key="5">
    <source>
        <dbReference type="ARBA" id="ARBA00022454"/>
    </source>
</evidence>
<evidence type="ECO:0000256" key="4">
    <source>
        <dbReference type="ARBA" id="ARBA00009439"/>
    </source>
</evidence>
<dbReference type="GO" id="GO:0046872">
    <property type="term" value="F:metal ion binding"/>
    <property type="evidence" value="ECO:0007669"/>
    <property type="project" value="UniProtKB-KW"/>
</dbReference>
<dbReference type="PANTHER" id="PTHR18867:SF12">
    <property type="entry name" value="DNA REPAIR PROTEIN RAD50"/>
    <property type="match status" value="1"/>
</dbReference>
<protein>
    <submittedName>
        <fullName evidence="12">Rad50 protein</fullName>
    </submittedName>
</protein>
<evidence type="ECO:0000259" key="11">
    <source>
        <dbReference type="Pfam" id="PF13476"/>
    </source>
</evidence>
<comment type="similarity">
    <text evidence="4">Belongs to the SMC family. RAD50 subfamily.</text>
</comment>
<keyword evidence="8" id="KW-0779">Telomere</keyword>
<evidence type="ECO:0000256" key="8">
    <source>
        <dbReference type="ARBA" id="ARBA00022895"/>
    </source>
</evidence>
<dbReference type="Gene3D" id="3.40.50.300">
    <property type="entry name" value="P-loop containing nucleotide triphosphate hydrolases"/>
    <property type="match status" value="1"/>
</dbReference>
<dbReference type="SUPFAM" id="SSF52540">
    <property type="entry name" value="P-loop containing nucleoside triphosphate hydrolases"/>
    <property type="match status" value="1"/>
</dbReference>
<evidence type="ECO:0000256" key="9">
    <source>
        <dbReference type="ARBA" id="ARBA00023242"/>
    </source>
</evidence>
<dbReference type="GO" id="GO:0000781">
    <property type="term" value="C:chromosome, telomeric region"/>
    <property type="evidence" value="ECO:0007669"/>
    <property type="project" value="UniProtKB-SubCell"/>
</dbReference>
<evidence type="ECO:0000256" key="2">
    <source>
        <dbReference type="ARBA" id="ARBA00004123"/>
    </source>
</evidence>
<comment type="cofactor">
    <cofactor evidence="1">
        <name>Zn(2+)</name>
        <dbReference type="ChEBI" id="CHEBI:29105"/>
    </cofactor>
</comment>
<comment type="catalytic activity">
    <reaction evidence="10">
        <text>ATP + H2O = ADP + phosphate + H(+)</text>
        <dbReference type="Rhea" id="RHEA:13065"/>
        <dbReference type="ChEBI" id="CHEBI:15377"/>
        <dbReference type="ChEBI" id="CHEBI:15378"/>
        <dbReference type="ChEBI" id="CHEBI:30616"/>
        <dbReference type="ChEBI" id="CHEBI:43474"/>
        <dbReference type="ChEBI" id="CHEBI:456216"/>
    </reaction>
</comment>
<evidence type="ECO:0000256" key="1">
    <source>
        <dbReference type="ARBA" id="ARBA00001947"/>
    </source>
</evidence>
<accession>Q99M38</accession>
<name>Q99M38_MOUSE</name>
<evidence type="ECO:0000313" key="13">
    <source>
        <dbReference type="MGI" id="MGI:109292"/>
    </source>
</evidence>
<evidence type="ECO:0000256" key="10">
    <source>
        <dbReference type="ARBA" id="ARBA00049360"/>
    </source>
</evidence>
<dbReference type="EMBL" id="BC002033">
    <property type="protein sequence ID" value="AAH02033.1"/>
    <property type="molecule type" value="mRNA"/>
</dbReference>
<keyword evidence="5" id="KW-0158">Chromosome</keyword>
<reference evidence="12" key="1">
    <citation type="journal article" date="2004" name="Genome Res.">
        <title>The status, quality, and expansion of the NIH full-length cDNA project: the Mammalian Gene Collection (MGC).</title>
        <authorList>
            <consortium name="The MGC Project Team"/>
            <person name="Gerhard D.S."/>
            <person name="Wagner L."/>
            <person name="Feingold E.A."/>
            <person name="Shenmen C.M."/>
            <person name="Grouse L.H."/>
            <person name="Schuler G."/>
            <person name="Klein S.L."/>
            <person name="Old S."/>
            <person name="Rasooly R."/>
            <person name="Good P."/>
            <person name="Guyer M."/>
            <person name="Peck A.M."/>
            <person name="Derge J.G."/>
            <person name="Lipman D."/>
            <person name="Collins F.S."/>
            <person name="Jang W."/>
            <person name="Sherry S."/>
            <person name="Feolo M."/>
            <person name="Misquitta L."/>
            <person name="Lee E."/>
            <person name="Rotmistrovsky K."/>
            <person name="Greenhut S.F."/>
            <person name="Schaefer C.F."/>
            <person name="Buetow K."/>
            <person name="Bonner T.I."/>
            <person name="Haussler D."/>
            <person name="Kent J."/>
            <person name="Kiekhaus M."/>
            <person name="Furey T."/>
            <person name="Brent M."/>
            <person name="Prange C."/>
            <person name="Schreiber K."/>
            <person name="Shapiro N."/>
            <person name="Bhat N.K."/>
            <person name="Hopkins R.F."/>
            <person name="Hsie F."/>
            <person name="Driscoll T."/>
            <person name="Soares M.B."/>
            <person name="Casavant T.L."/>
            <person name="Scheetz T.E."/>
            <person name="Brown-stein M.J."/>
            <person name="Usdin T.B."/>
            <person name="Toshiyuki S."/>
            <person name="Carninci P."/>
            <person name="Piao Y."/>
            <person name="Dudekula D.B."/>
            <person name="Ko M.S."/>
            <person name="Kawakami K."/>
            <person name="Suzuki Y."/>
            <person name="Sugano S."/>
            <person name="Gruber C.E."/>
            <person name="Smith M.R."/>
            <person name="Simmons B."/>
            <person name="Moore T."/>
            <person name="Waterman R."/>
            <person name="Johnson S.L."/>
            <person name="Ruan Y."/>
            <person name="Wei C.L."/>
            <person name="Mathavan S."/>
            <person name="Gunaratne P.H."/>
            <person name="Wu J."/>
            <person name="Garcia A.M."/>
            <person name="Hulyk S.W."/>
            <person name="Fuh E."/>
            <person name="Yuan Y."/>
            <person name="Sneed A."/>
            <person name="Kowis C."/>
            <person name="Hodgson A."/>
            <person name="Muzny D.M."/>
            <person name="McPherson J."/>
            <person name="Gibbs R.A."/>
            <person name="Fahey J."/>
            <person name="Helton E."/>
            <person name="Ketteman M."/>
            <person name="Madan A."/>
            <person name="Rodrigues S."/>
            <person name="Sanchez A."/>
            <person name="Whiting M."/>
            <person name="Madari A."/>
            <person name="Young A.C."/>
            <person name="Wetherby K.D."/>
            <person name="Granite S.J."/>
            <person name="Kwong P.N."/>
            <person name="Brinkley C.P."/>
            <person name="Pearson R.L."/>
            <person name="Bouffard G.G."/>
            <person name="Blakesly R.W."/>
            <person name="Green E.D."/>
            <person name="Dickson M.C."/>
            <person name="Rodriguez A.C."/>
            <person name="Grimwood J."/>
            <person name="Schmutz J."/>
            <person name="Myers R.M."/>
            <person name="Butterfield Y.S."/>
            <person name="Griffith M."/>
            <person name="Griffith O.L."/>
            <person name="Krzywinski M.I."/>
            <person name="Liao N."/>
            <person name="Morin R."/>
            <person name="Morrin R."/>
            <person name="Palmquist D."/>
            <person name="Petrescu A.S."/>
            <person name="Skalska U."/>
            <person name="Smailus D.E."/>
            <person name="Stott J.M."/>
            <person name="Schnerch A."/>
            <person name="Schein J.E."/>
            <person name="Jones S.J."/>
            <person name="Holt R.A."/>
            <person name="Baross A."/>
            <person name="Marra M.A."/>
            <person name="Clifton S."/>
            <person name="Makowski K.A."/>
            <person name="Bosak S."/>
            <person name="Malek J."/>
        </authorList>
    </citation>
    <scope>NUCLEOTIDE SEQUENCE [LARGE SCALE MRNA]</scope>
    <source>
        <strain evidence="12">Czech II</strain>
        <tissue evidence="12">Mammary tumor metastatized to lung. Tumor arose spontaneously</tissue>
    </source>
</reference>
<dbReference type="MGI" id="MGI:109292">
    <property type="gene designation" value="Rad50"/>
</dbReference>
<dbReference type="AGR" id="MGI:109292"/>
<evidence type="ECO:0000256" key="6">
    <source>
        <dbReference type="ARBA" id="ARBA00022723"/>
    </source>
</evidence>
<dbReference type="AlphaFoldDB" id="Q99M38"/>
<evidence type="ECO:0000256" key="3">
    <source>
        <dbReference type="ARBA" id="ARBA00004574"/>
    </source>
</evidence>
<keyword evidence="6" id="KW-0479">Metal-binding</keyword>